<dbReference type="Pfam" id="PF00578">
    <property type="entry name" value="AhpC-TSA"/>
    <property type="match status" value="1"/>
</dbReference>
<organism evidence="2 3">
    <name type="scientific">Rhodanobacter ginsenosidimutans</name>
    <dbReference type="NCBI Taxonomy" id="490571"/>
    <lineage>
        <taxon>Bacteria</taxon>
        <taxon>Pseudomonadati</taxon>
        <taxon>Pseudomonadota</taxon>
        <taxon>Gammaproteobacteria</taxon>
        <taxon>Lysobacterales</taxon>
        <taxon>Rhodanobacteraceae</taxon>
        <taxon>Rhodanobacter</taxon>
    </lineage>
</organism>
<sequence length="160" mass="17479">MTSPMAPAWQVSRWFNSEPLALADLRGKVVLLHAFQMLCPACAMQALPQMQRVRRAFADERLAVVGLHTVFEHHDAQGPVSLAAFLHEYRYDFPVGVDAHDEGDPLPCTMRSYAMQGTPTLVLIDAEGCLRQQHFGVADDLALGASIGRLLAELPAAVDA</sequence>
<dbReference type="InterPro" id="IPR050553">
    <property type="entry name" value="Thioredoxin_ResA/DsbE_sf"/>
</dbReference>
<protein>
    <submittedName>
        <fullName evidence="2">TlpA disulfide reductase family protein</fullName>
    </submittedName>
</protein>
<evidence type="ECO:0000259" key="1">
    <source>
        <dbReference type="Pfam" id="PF00578"/>
    </source>
</evidence>
<name>A0ABW0JVS4_9GAMM</name>
<dbReference type="PANTHER" id="PTHR42852:SF13">
    <property type="entry name" value="PROTEIN DIPZ"/>
    <property type="match status" value="1"/>
</dbReference>
<dbReference type="Proteomes" id="UP001596018">
    <property type="component" value="Unassembled WGS sequence"/>
</dbReference>
<dbReference type="Gene3D" id="3.40.30.10">
    <property type="entry name" value="Glutaredoxin"/>
    <property type="match status" value="1"/>
</dbReference>
<evidence type="ECO:0000313" key="2">
    <source>
        <dbReference type="EMBL" id="MFC5440222.1"/>
    </source>
</evidence>
<dbReference type="PANTHER" id="PTHR42852">
    <property type="entry name" value="THIOL:DISULFIDE INTERCHANGE PROTEIN DSBE"/>
    <property type="match status" value="1"/>
</dbReference>
<dbReference type="EMBL" id="JBHSMM010000001">
    <property type="protein sequence ID" value="MFC5440222.1"/>
    <property type="molecule type" value="Genomic_DNA"/>
</dbReference>
<comment type="caution">
    <text evidence="2">The sequence shown here is derived from an EMBL/GenBank/DDBJ whole genome shotgun (WGS) entry which is preliminary data.</text>
</comment>
<dbReference type="InterPro" id="IPR036249">
    <property type="entry name" value="Thioredoxin-like_sf"/>
</dbReference>
<keyword evidence="3" id="KW-1185">Reference proteome</keyword>
<gene>
    <name evidence="2" type="ORF">ACFPK0_09385</name>
</gene>
<evidence type="ECO:0000313" key="3">
    <source>
        <dbReference type="Proteomes" id="UP001596018"/>
    </source>
</evidence>
<dbReference type="InterPro" id="IPR000866">
    <property type="entry name" value="AhpC/TSA"/>
</dbReference>
<dbReference type="CDD" id="cd02966">
    <property type="entry name" value="TlpA_like_family"/>
    <property type="match status" value="1"/>
</dbReference>
<feature type="domain" description="Alkyl hydroperoxide reductase subunit C/ Thiol specific antioxidant" evidence="1">
    <location>
        <begin position="6"/>
        <end position="132"/>
    </location>
</feature>
<accession>A0ABW0JVS4</accession>
<reference evidence="3" key="1">
    <citation type="journal article" date="2019" name="Int. J. Syst. Evol. Microbiol.">
        <title>The Global Catalogue of Microorganisms (GCM) 10K type strain sequencing project: providing services to taxonomists for standard genome sequencing and annotation.</title>
        <authorList>
            <consortium name="The Broad Institute Genomics Platform"/>
            <consortium name="The Broad Institute Genome Sequencing Center for Infectious Disease"/>
            <person name="Wu L."/>
            <person name="Ma J."/>
        </authorList>
    </citation>
    <scope>NUCLEOTIDE SEQUENCE [LARGE SCALE GENOMIC DNA]</scope>
    <source>
        <strain evidence="3">KACC 12822</strain>
    </source>
</reference>
<proteinExistence type="predicted"/>
<dbReference type="RefSeq" id="WP_377340065.1">
    <property type="nucleotide sequence ID" value="NZ_JALBWS010000012.1"/>
</dbReference>
<dbReference type="SUPFAM" id="SSF52833">
    <property type="entry name" value="Thioredoxin-like"/>
    <property type="match status" value="1"/>
</dbReference>